<evidence type="ECO:0000256" key="1">
    <source>
        <dbReference type="ARBA" id="ARBA00004141"/>
    </source>
</evidence>
<keyword evidence="4" id="KW-0472">Membrane</keyword>
<dbReference type="RefSeq" id="WP_026258355.1">
    <property type="nucleotide sequence ID" value="NZ_JOJP01000001.1"/>
</dbReference>
<keyword evidence="3" id="KW-1133">Transmembrane helix</keyword>
<sequence>MLKQLFQKSIFLGFMLSLITTSIPALATINDAEAINKAGRQRMLSQRIAKSYIMIGSDVNPDVASKELDISIALFEQQFIELQDYAPNDNIKQSLNEVAAIWQDYRFKVLTRPSRNEALTVIAMSDQLLASSEAVVKAISEHVKHEAGNLVDVSGRQRMLSQRIAKLYIASAWGIRDEAVSSELDTAIIEFDGALKTLRQSALNSAEINKKLTKVQSQWDFTNAGFKISDQGQFVPNMVSVTTESILKKMNDLTYDYEQLMIKSNI</sequence>
<evidence type="ECO:0000256" key="4">
    <source>
        <dbReference type="ARBA" id="ARBA00023136"/>
    </source>
</evidence>
<dbReference type="eggNOG" id="COG3850">
    <property type="taxonomic scope" value="Bacteria"/>
</dbReference>
<dbReference type="STRING" id="305900.GV64_13425"/>
<keyword evidence="5" id="KW-0732">Signal</keyword>
<evidence type="ECO:0000256" key="3">
    <source>
        <dbReference type="ARBA" id="ARBA00022989"/>
    </source>
</evidence>
<feature type="chain" id="PRO_5001758884" description="NarX-like N-terminal domain-containing protein" evidence="5">
    <location>
        <begin position="28"/>
        <end position="266"/>
    </location>
</feature>
<comment type="caution">
    <text evidence="7">The sequence shown here is derived from an EMBL/GenBank/DDBJ whole genome shotgun (WGS) entry which is preliminary data.</text>
</comment>
<organism evidence="7 8">
    <name type="scientific">Endozoicomonas elysicola</name>
    <dbReference type="NCBI Taxonomy" id="305900"/>
    <lineage>
        <taxon>Bacteria</taxon>
        <taxon>Pseudomonadati</taxon>
        <taxon>Pseudomonadota</taxon>
        <taxon>Gammaproteobacteria</taxon>
        <taxon>Oceanospirillales</taxon>
        <taxon>Endozoicomonadaceae</taxon>
        <taxon>Endozoicomonas</taxon>
    </lineage>
</organism>
<feature type="domain" description="NarX-like N-terminal" evidence="6">
    <location>
        <begin position="148"/>
        <end position="220"/>
    </location>
</feature>
<feature type="domain" description="NarX-like N-terminal" evidence="6">
    <location>
        <begin position="30"/>
        <end position="109"/>
    </location>
</feature>
<dbReference type="InterPro" id="IPR042295">
    <property type="entry name" value="NarX-like_N_sf"/>
</dbReference>
<accession>A0A081KBT0</accession>
<keyword evidence="8" id="KW-1185">Reference proteome</keyword>
<evidence type="ECO:0000313" key="8">
    <source>
        <dbReference type="Proteomes" id="UP000027997"/>
    </source>
</evidence>
<gene>
    <name evidence="7" type="ORF">GV64_13425</name>
</gene>
<dbReference type="EMBL" id="JOJP01000001">
    <property type="protein sequence ID" value="KEI71606.1"/>
    <property type="molecule type" value="Genomic_DNA"/>
</dbReference>
<evidence type="ECO:0000256" key="2">
    <source>
        <dbReference type="ARBA" id="ARBA00022692"/>
    </source>
</evidence>
<comment type="subcellular location">
    <subcellularLocation>
        <location evidence="1">Membrane</location>
        <topology evidence="1">Multi-pass membrane protein</topology>
    </subcellularLocation>
</comment>
<dbReference type="Gene3D" id="1.20.120.960">
    <property type="entry name" value="Histidine kinase NarX, sensor domain"/>
    <property type="match status" value="1"/>
</dbReference>
<dbReference type="GO" id="GO:0016020">
    <property type="term" value="C:membrane"/>
    <property type="evidence" value="ECO:0007669"/>
    <property type="project" value="UniProtKB-SubCell"/>
</dbReference>
<dbReference type="InterPro" id="IPR029095">
    <property type="entry name" value="NarX-like_N"/>
</dbReference>
<reference evidence="7 8" key="1">
    <citation type="submission" date="2014-06" db="EMBL/GenBank/DDBJ databases">
        <title>Whole Genome Sequences of Three Symbiotic Endozoicomonas Bacteria.</title>
        <authorList>
            <person name="Neave M.J."/>
            <person name="Apprill A."/>
            <person name="Voolstra C.R."/>
        </authorList>
    </citation>
    <scope>NUCLEOTIDE SEQUENCE [LARGE SCALE GENOMIC DNA]</scope>
    <source>
        <strain evidence="7 8">DSM 22380</strain>
    </source>
</reference>
<feature type="signal peptide" evidence="5">
    <location>
        <begin position="1"/>
        <end position="27"/>
    </location>
</feature>
<protein>
    <recommendedName>
        <fullName evidence="6">NarX-like N-terminal domain-containing protein</fullName>
    </recommendedName>
</protein>
<dbReference type="Proteomes" id="UP000027997">
    <property type="component" value="Unassembled WGS sequence"/>
</dbReference>
<keyword evidence="2" id="KW-0812">Transmembrane</keyword>
<proteinExistence type="predicted"/>
<evidence type="ECO:0000313" key="7">
    <source>
        <dbReference type="EMBL" id="KEI71606.1"/>
    </source>
</evidence>
<name>A0A081KBT0_9GAMM</name>
<dbReference type="Pfam" id="PF13675">
    <property type="entry name" value="PilJ"/>
    <property type="match status" value="2"/>
</dbReference>
<evidence type="ECO:0000256" key="5">
    <source>
        <dbReference type="SAM" id="SignalP"/>
    </source>
</evidence>
<evidence type="ECO:0000259" key="6">
    <source>
        <dbReference type="Pfam" id="PF13675"/>
    </source>
</evidence>
<dbReference type="AlphaFoldDB" id="A0A081KBT0"/>